<keyword evidence="1" id="KW-0472">Membrane</keyword>
<dbReference type="EMBL" id="KE747817">
    <property type="protein sequence ID" value="RMZ68787.1"/>
    <property type="molecule type" value="Genomic_DNA"/>
</dbReference>
<evidence type="ECO:0000313" key="3">
    <source>
        <dbReference type="Proteomes" id="UP000265663"/>
    </source>
</evidence>
<proteinExistence type="predicted"/>
<organism evidence="2 3">
    <name type="scientific">Pyrenophora seminiperda CCB06</name>
    <dbReference type="NCBI Taxonomy" id="1302712"/>
    <lineage>
        <taxon>Eukaryota</taxon>
        <taxon>Fungi</taxon>
        <taxon>Dikarya</taxon>
        <taxon>Ascomycota</taxon>
        <taxon>Pezizomycotina</taxon>
        <taxon>Dothideomycetes</taxon>
        <taxon>Pleosporomycetidae</taxon>
        <taxon>Pleosporales</taxon>
        <taxon>Pleosporineae</taxon>
        <taxon>Pleosporaceae</taxon>
        <taxon>Pyrenophora</taxon>
    </lineage>
</organism>
<reference evidence="2 3" key="1">
    <citation type="journal article" date="2014" name="PLoS ONE">
        <title>De novo Genome Assembly of the Fungal Plant Pathogen Pyrenophora semeniperda.</title>
        <authorList>
            <person name="Soliai M.M."/>
            <person name="Meyer S.E."/>
            <person name="Udall J.A."/>
            <person name="Elzinga D.E."/>
            <person name="Hermansen R.A."/>
            <person name="Bodily P.M."/>
            <person name="Hart A.A."/>
            <person name="Coleman C.E."/>
        </authorList>
    </citation>
    <scope>NUCLEOTIDE SEQUENCE [LARGE SCALE GENOMIC DNA]</scope>
    <source>
        <strain evidence="2 3">CCB06</strain>
        <tissue evidence="2">Mycelium</tissue>
    </source>
</reference>
<name>A0A3M7M2N6_9PLEO</name>
<feature type="transmembrane region" description="Helical" evidence="1">
    <location>
        <begin position="59"/>
        <end position="88"/>
    </location>
</feature>
<sequence>MALVQDYAMSISMVAHNHTCLCLSSDSWYYWSSNLALHRRLLNLWCCSLQPTPLIVEPVALLLTLAPLAIGLAHMPLAPALLLLTFLLTDS</sequence>
<keyword evidence="3" id="KW-1185">Reference proteome</keyword>
<evidence type="ECO:0000313" key="2">
    <source>
        <dbReference type="EMBL" id="RMZ68787.1"/>
    </source>
</evidence>
<keyword evidence="1" id="KW-0812">Transmembrane</keyword>
<accession>A0A3M7M2N6</accession>
<gene>
    <name evidence="2" type="ORF">GMOD_00002635</name>
</gene>
<evidence type="ECO:0000256" key="1">
    <source>
        <dbReference type="SAM" id="Phobius"/>
    </source>
</evidence>
<dbReference type="Proteomes" id="UP000265663">
    <property type="component" value="Unassembled WGS sequence"/>
</dbReference>
<protein>
    <submittedName>
        <fullName evidence="2">Uncharacterized protein</fullName>
    </submittedName>
</protein>
<keyword evidence="1" id="KW-1133">Transmembrane helix</keyword>
<dbReference type="AlphaFoldDB" id="A0A3M7M2N6"/>